<keyword evidence="3" id="KW-1185">Reference proteome</keyword>
<sequence>MAPHHFLVGTFNTPAVFTLAFDPSKRSVDVVAKSEATGAHSWLSLNADKSVVYATAWTEPPGLAAYAISRPTSSSAPSLSLINSVTTAARSGYCCNSPVAVYSAGGPTGEVFAIDPKTGGFKEAKELQKLDFVDQKGQQDDGGVMDFGGLRHGAHSADLSPDGKLLYIADIGRNCIFVYAVAEDGSLTLADKNIAPRPTDGPRHVWPHPNGRYVYSLQEHTSMVDVFEVNADSTLSWKQGVKIIPADLSPTLFWADEVRLSLSPSSSGPSYLFASTRGLVASQLGWVAVFRLDSSGLVASETPLALWETPTSGGWANAVEPAPVGEWKDAEEGKEYIALTDSEEGYVFVLSWDGEKVEEVARTKLEGGAGAATAVWLD</sequence>
<comment type="similarity">
    <text evidence="1">Belongs to the cycloisomerase 2 family.</text>
</comment>
<dbReference type="AlphaFoldDB" id="A0A1Y2E5U2"/>
<name>A0A1Y2E5U2_9BASI</name>
<proteinExistence type="inferred from homology"/>
<reference evidence="2 3" key="1">
    <citation type="submission" date="2016-07" db="EMBL/GenBank/DDBJ databases">
        <title>Pervasive Adenine N6-methylation of Active Genes in Fungi.</title>
        <authorList>
            <consortium name="DOE Joint Genome Institute"/>
            <person name="Mondo S.J."/>
            <person name="Dannebaum R.O."/>
            <person name="Kuo R.C."/>
            <person name="Labutti K."/>
            <person name="Haridas S."/>
            <person name="Kuo A."/>
            <person name="Salamov A."/>
            <person name="Ahrendt S.R."/>
            <person name="Lipzen A."/>
            <person name="Sullivan W."/>
            <person name="Andreopoulos W.B."/>
            <person name="Clum A."/>
            <person name="Lindquist E."/>
            <person name="Daum C."/>
            <person name="Ramamoorthy G.K."/>
            <person name="Gryganskyi A."/>
            <person name="Culley D."/>
            <person name="Magnuson J.K."/>
            <person name="James T.Y."/>
            <person name="O'Malley M.A."/>
            <person name="Stajich J.E."/>
            <person name="Spatafora J.W."/>
            <person name="Visel A."/>
            <person name="Grigoriev I.V."/>
        </authorList>
    </citation>
    <scope>NUCLEOTIDE SEQUENCE [LARGE SCALE GENOMIC DNA]</scope>
    <source>
        <strain evidence="2 3">62-1032</strain>
    </source>
</reference>
<dbReference type="Pfam" id="PF10282">
    <property type="entry name" value="Lactonase"/>
    <property type="match status" value="1"/>
</dbReference>
<evidence type="ECO:0000313" key="3">
    <source>
        <dbReference type="Proteomes" id="UP000193467"/>
    </source>
</evidence>
<accession>A0A1Y2E5U2</accession>
<organism evidence="2 3">
    <name type="scientific">Leucosporidium creatinivorum</name>
    <dbReference type="NCBI Taxonomy" id="106004"/>
    <lineage>
        <taxon>Eukaryota</taxon>
        <taxon>Fungi</taxon>
        <taxon>Dikarya</taxon>
        <taxon>Basidiomycota</taxon>
        <taxon>Pucciniomycotina</taxon>
        <taxon>Microbotryomycetes</taxon>
        <taxon>Leucosporidiales</taxon>
        <taxon>Leucosporidium</taxon>
    </lineage>
</organism>
<dbReference type="PANTHER" id="PTHR30344:SF4">
    <property type="entry name" value="CYCLASE, PUTATIVE (AFU_ORTHOLOGUE AFUA_6G11580)-RELATED"/>
    <property type="match status" value="1"/>
</dbReference>
<dbReference type="GO" id="GO:0016853">
    <property type="term" value="F:isomerase activity"/>
    <property type="evidence" value="ECO:0007669"/>
    <property type="project" value="UniProtKB-KW"/>
</dbReference>
<dbReference type="STRING" id="106004.A0A1Y2E5U2"/>
<dbReference type="InterPro" id="IPR019405">
    <property type="entry name" value="Lactonase_7-beta_prop"/>
</dbReference>
<evidence type="ECO:0000313" key="2">
    <source>
        <dbReference type="EMBL" id="ORY66930.1"/>
    </source>
</evidence>
<dbReference type="InParanoid" id="A0A1Y2E5U2"/>
<evidence type="ECO:0000256" key="1">
    <source>
        <dbReference type="ARBA" id="ARBA00005564"/>
    </source>
</evidence>
<dbReference type="Proteomes" id="UP000193467">
    <property type="component" value="Unassembled WGS sequence"/>
</dbReference>
<keyword evidence="2" id="KW-0413">Isomerase</keyword>
<dbReference type="GO" id="GO:0017057">
    <property type="term" value="F:6-phosphogluconolactonase activity"/>
    <property type="evidence" value="ECO:0007669"/>
    <property type="project" value="TreeGrafter"/>
</dbReference>
<dbReference type="EMBL" id="MCGR01000061">
    <property type="protein sequence ID" value="ORY66930.1"/>
    <property type="molecule type" value="Genomic_DNA"/>
</dbReference>
<dbReference type="PANTHER" id="PTHR30344">
    <property type="entry name" value="6-PHOSPHOGLUCONOLACTONASE-RELATED"/>
    <property type="match status" value="1"/>
</dbReference>
<dbReference type="InterPro" id="IPR050282">
    <property type="entry name" value="Cycloisomerase_2"/>
</dbReference>
<dbReference type="InterPro" id="IPR015943">
    <property type="entry name" value="WD40/YVTN_repeat-like_dom_sf"/>
</dbReference>
<gene>
    <name evidence="2" type="ORF">BCR35DRAFT_334488</name>
</gene>
<protein>
    <submittedName>
        <fullName evidence="2">Muconate cycloisomerase 1</fullName>
    </submittedName>
</protein>
<dbReference type="Gene3D" id="2.130.10.10">
    <property type="entry name" value="YVTN repeat-like/Quinoprotein amine dehydrogenase"/>
    <property type="match status" value="1"/>
</dbReference>
<dbReference type="OrthoDB" id="1715191at2759"/>
<comment type="caution">
    <text evidence="2">The sequence shown here is derived from an EMBL/GenBank/DDBJ whole genome shotgun (WGS) entry which is preliminary data.</text>
</comment>
<dbReference type="SUPFAM" id="SSF75011">
    <property type="entry name" value="3-carboxy-cis,cis-mucoante lactonizing enzyme"/>
    <property type="match status" value="1"/>
</dbReference>